<dbReference type="EMBL" id="GBXM01058228">
    <property type="protein sequence ID" value="JAH50349.1"/>
    <property type="molecule type" value="Transcribed_RNA"/>
</dbReference>
<protein>
    <submittedName>
        <fullName evidence="1">Uncharacterized protein</fullName>
    </submittedName>
</protein>
<evidence type="ECO:0000313" key="1">
    <source>
        <dbReference type="EMBL" id="JAH50349.1"/>
    </source>
</evidence>
<organism evidence="1">
    <name type="scientific">Anguilla anguilla</name>
    <name type="common">European freshwater eel</name>
    <name type="synonym">Muraena anguilla</name>
    <dbReference type="NCBI Taxonomy" id="7936"/>
    <lineage>
        <taxon>Eukaryota</taxon>
        <taxon>Metazoa</taxon>
        <taxon>Chordata</taxon>
        <taxon>Craniata</taxon>
        <taxon>Vertebrata</taxon>
        <taxon>Euteleostomi</taxon>
        <taxon>Actinopterygii</taxon>
        <taxon>Neopterygii</taxon>
        <taxon>Teleostei</taxon>
        <taxon>Anguilliformes</taxon>
        <taxon>Anguillidae</taxon>
        <taxon>Anguilla</taxon>
    </lineage>
</organism>
<reference evidence="1" key="2">
    <citation type="journal article" date="2015" name="Fish Shellfish Immunol.">
        <title>Early steps in the European eel (Anguilla anguilla)-Vibrio vulnificus interaction in the gills: Role of the RtxA13 toxin.</title>
        <authorList>
            <person name="Callol A."/>
            <person name="Pajuelo D."/>
            <person name="Ebbesson L."/>
            <person name="Teles M."/>
            <person name="MacKenzie S."/>
            <person name="Amaro C."/>
        </authorList>
    </citation>
    <scope>NUCLEOTIDE SEQUENCE</scope>
</reference>
<sequence>MTKQPYRYVHTIGILSVLKLCLSSERTTSIELIFSTKAKAVYSMVQKHCNAMHICMHFSL</sequence>
<dbReference type="AlphaFoldDB" id="A0A0E9T9K4"/>
<reference evidence="1" key="1">
    <citation type="submission" date="2014-11" db="EMBL/GenBank/DDBJ databases">
        <authorList>
            <person name="Amaro Gonzalez C."/>
        </authorList>
    </citation>
    <scope>NUCLEOTIDE SEQUENCE</scope>
</reference>
<name>A0A0E9T9K4_ANGAN</name>
<proteinExistence type="predicted"/>
<accession>A0A0E9T9K4</accession>